<dbReference type="FunFam" id="3.20.20.450:FF:000001">
    <property type="entry name" value="Cyclic di-GMP phosphodiesterase yahA"/>
    <property type="match status" value="1"/>
</dbReference>
<feature type="domain" description="GGDEF" evidence="4">
    <location>
        <begin position="572"/>
        <end position="705"/>
    </location>
</feature>
<dbReference type="eggNOG" id="COG5001">
    <property type="taxonomic scope" value="Bacteria"/>
</dbReference>
<dbReference type="InterPro" id="IPR052155">
    <property type="entry name" value="Biofilm_reg_signaling"/>
</dbReference>
<dbReference type="SUPFAM" id="SSF55785">
    <property type="entry name" value="PYP-like sensor domain (PAS domain)"/>
    <property type="match status" value="1"/>
</dbReference>
<dbReference type="Gene3D" id="3.20.20.450">
    <property type="entry name" value="EAL domain"/>
    <property type="match status" value="1"/>
</dbReference>
<evidence type="ECO:0000313" key="5">
    <source>
        <dbReference type="EMBL" id="EIJ81902.1"/>
    </source>
</evidence>
<dbReference type="InterPro" id="IPR001633">
    <property type="entry name" value="EAL_dom"/>
</dbReference>
<dbReference type="CDD" id="cd01948">
    <property type="entry name" value="EAL"/>
    <property type="match status" value="1"/>
</dbReference>
<reference evidence="5 6" key="1">
    <citation type="journal article" date="2012" name="Appl. Environ. Microbiol.">
        <title>Genome Sequence of Thermotolerant Bacillus methanolicus: Features and Regulation Related to Methylotrophy and Production of L-Lysine and L-Glutamate from Methanol.</title>
        <authorList>
            <person name="Heggeset T.M."/>
            <person name="Krog A."/>
            <person name="Balzer S."/>
            <person name="Wentzel A."/>
            <person name="Ellingsen T.E."/>
            <person name="Brautaset T."/>
        </authorList>
    </citation>
    <scope>NUCLEOTIDE SEQUENCE [LARGE SCALE GENOMIC DNA]</scope>
    <source>
        <strain evidence="5 6">PB1</strain>
    </source>
</reference>
<keyword evidence="6" id="KW-1185">Reference proteome</keyword>
<dbReference type="SMART" id="SM01204">
    <property type="entry name" value="FIST_C"/>
    <property type="match status" value="1"/>
</dbReference>
<dbReference type="InterPro" id="IPR000014">
    <property type="entry name" value="PAS"/>
</dbReference>
<dbReference type="PROSITE" id="PS50112">
    <property type="entry name" value="PAS"/>
    <property type="match status" value="1"/>
</dbReference>
<dbReference type="SMART" id="SM00052">
    <property type="entry name" value="EAL"/>
    <property type="match status" value="1"/>
</dbReference>
<dbReference type="SUPFAM" id="SSF141868">
    <property type="entry name" value="EAL domain-like"/>
    <property type="match status" value="1"/>
</dbReference>
<dbReference type="CDD" id="cd01949">
    <property type="entry name" value="GGDEF"/>
    <property type="match status" value="1"/>
</dbReference>
<accession>I3E5Y1</accession>
<evidence type="ECO:0000259" key="2">
    <source>
        <dbReference type="PROSITE" id="PS50112"/>
    </source>
</evidence>
<dbReference type="Pfam" id="PF08448">
    <property type="entry name" value="PAS_4"/>
    <property type="match status" value="1"/>
</dbReference>
<dbReference type="EMBL" id="AFEU01000001">
    <property type="protein sequence ID" value="EIJ81902.1"/>
    <property type="molecule type" value="Genomic_DNA"/>
</dbReference>
<evidence type="ECO:0000259" key="3">
    <source>
        <dbReference type="PROSITE" id="PS50883"/>
    </source>
</evidence>
<dbReference type="InterPro" id="IPR019494">
    <property type="entry name" value="FIST_C"/>
</dbReference>
<dbReference type="STRING" id="997296.PB1_03145"/>
<dbReference type="PROSITE" id="PS50883">
    <property type="entry name" value="EAL"/>
    <property type="match status" value="1"/>
</dbReference>
<dbReference type="SMART" id="SM00267">
    <property type="entry name" value="GGDEF"/>
    <property type="match status" value="1"/>
</dbReference>
<dbReference type="CDD" id="cd00130">
    <property type="entry name" value="PAS"/>
    <property type="match status" value="1"/>
</dbReference>
<dbReference type="OrthoDB" id="9759607at2"/>
<dbReference type="Pfam" id="PF00990">
    <property type="entry name" value="GGDEF"/>
    <property type="match status" value="1"/>
</dbReference>
<dbReference type="Pfam" id="PF00563">
    <property type="entry name" value="EAL"/>
    <property type="match status" value="1"/>
</dbReference>
<dbReference type="PROSITE" id="PS50887">
    <property type="entry name" value="GGDEF"/>
    <property type="match status" value="1"/>
</dbReference>
<gene>
    <name evidence="5" type="ORF">PB1_03145</name>
</gene>
<name>I3E5Y1_BACMT</name>
<dbReference type="SMART" id="SM00091">
    <property type="entry name" value="PAS"/>
    <property type="match status" value="1"/>
</dbReference>
<dbReference type="Gene3D" id="3.30.70.270">
    <property type="match status" value="1"/>
</dbReference>
<dbReference type="PANTHER" id="PTHR44757:SF2">
    <property type="entry name" value="BIOFILM ARCHITECTURE MAINTENANCE PROTEIN MBAA"/>
    <property type="match status" value="1"/>
</dbReference>
<feature type="domain" description="PAS" evidence="2">
    <location>
        <begin position="417"/>
        <end position="487"/>
    </location>
</feature>
<dbReference type="SMART" id="SM00897">
    <property type="entry name" value="FIST"/>
    <property type="match status" value="1"/>
</dbReference>
<comment type="caution">
    <text evidence="5">The sequence shown here is derived from an EMBL/GenBank/DDBJ whole genome shotgun (WGS) entry which is preliminary data.</text>
</comment>
<dbReference type="Gene3D" id="3.30.450.20">
    <property type="entry name" value="PAS domain"/>
    <property type="match status" value="1"/>
</dbReference>
<keyword evidence="1" id="KW-0175">Coiled coil</keyword>
<dbReference type="Pfam" id="PF08495">
    <property type="entry name" value="FIST"/>
    <property type="match status" value="1"/>
</dbReference>
<dbReference type="InterPro" id="IPR035919">
    <property type="entry name" value="EAL_sf"/>
</dbReference>
<organism evidence="5 6">
    <name type="scientific">Bacillus methanolicus PB1</name>
    <dbReference type="NCBI Taxonomy" id="997296"/>
    <lineage>
        <taxon>Bacteria</taxon>
        <taxon>Bacillati</taxon>
        <taxon>Bacillota</taxon>
        <taxon>Bacilli</taxon>
        <taxon>Bacillales</taxon>
        <taxon>Bacillaceae</taxon>
        <taxon>Bacillus</taxon>
    </lineage>
</organism>
<feature type="coiled-coil region" evidence="1">
    <location>
        <begin position="393"/>
        <end position="420"/>
    </location>
</feature>
<dbReference type="PANTHER" id="PTHR44757">
    <property type="entry name" value="DIGUANYLATE CYCLASE DGCP"/>
    <property type="match status" value="1"/>
</dbReference>
<proteinExistence type="predicted"/>
<dbReference type="InterPro" id="IPR043128">
    <property type="entry name" value="Rev_trsase/Diguanyl_cyclase"/>
</dbReference>
<dbReference type="RefSeq" id="WP_003350667.1">
    <property type="nucleotide sequence ID" value="NZ_AFEU01000001.1"/>
</dbReference>
<evidence type="ECO:0000313" key="6">
    <source>
        <dbReference type="Proteomes" id="UP000010523"/>
    </source>
</evidence>
<evidence type="ECO:0000256" key="1">
    <source>
        <dbReference type="SAM" id="Coils"/>
    </source>
</evidence>
<dbReference type="Pfam" id="PF10442">
    <property type="entry name" value="FIST_C"/>
    <property type="match status" value="1"/>
</dbReference>
<dbReference type="Proteomes" id="UP000010523">
    <property type="component" value="Unassembled WGS sequence"/>
</dbReference>
<dbReference type="NCBIfam" id="TIGR00229">
    <property type="entry name" value="sensory_box"/>
    <property type="match status" value="1"/>
</dbReference>
<dbReference type="NCBIfam" id="TIGR00254">
    <property type="entry name" value="GGDEF"/>
    <property type="match status" value="1"/>
</dbReference>
<dbReference type="SUPFAM" id="SSF55073">
    <property type="entry name" value="Nucleotide cyclase"/>
    <property type="match status" value="1"/>
</dbReference>
<dbReference type="InterPro" id="IPR000160">
    <property type="entry name" value="GGDEF_dom"/>
</dbReference>
<sequence length="973" mass="110517">MAKTISCIYKDTIQLRSFIEEHELYKDPNLLVQVFSGTLNKEVIMELQVFLSKKLPYATVIGCTTDGEILEGSIVEEKIVLSFTIFEKTKIRSFLLHYDSFAGSFEMGKEISSRVSAFDAKTVILFPTSFDIDVQKMLEGIRDGYPELVVSGGIAGDNGHYNGAFVFTGKEITNNGVAAVALQSEHLKFHTYSNHKWQEIGKSFTVTKARGTTIYSIDNKKPLHILKHYLGESFINELPKSGVEFPFLLDKNGEKVSVFIVKVLKNGAIAVNRSVKEGEKLTFAYINVESIIENSLKNMRSLSKKPVETIFVYNCMARKRLFRHFSEEEMRMLNEIAPITGFFSYGEILYNGKNDPHVVGHSLTYLALSENANQIPEKPLTFKYDIPVNMKNIVSLTHLMQASQKDIRNLNENLKVSEQYYRSLFDNNTDFVYSTDLQGNITSVNPAFMKTFGFSENEIIGKSALKFISPDDIPRVRMHFFRALRGREQYYNIEIRNKSGEVSLFQIKNIPITVNGETAGIYGIGRNITQQKINEEKITQLAYFDHDTGLPNRMRFTEKLEELLLRAKKKKRKFAVLFIDIDRFKIINDSLGHYAGDIILKELAERIQEALPSGSLLGRFSGDKFSLVLTKQVSVEEVMKTGTQILQNISKPIFMNNQEFFLTASIGVSWYPGDGLDEHTLLKNADIAMNRSKNNGGNRITFFSNEMNDEALIRLEMESYLRKALKKNEFFLYYQPLINLHSGEIYGSEALIRWEHPKLGLVSPGDFIPLAEETGLIEEIGNWVLRKACKQNKQWHDMGLGKLSISVNVSAHQFQQTNFLSEVKRAIEESGLSPEYLILELTESAMLENIDYSISVMKSLQELGVKVSIDDFGTGYSSLSYLRNLPINTLKIDRSFVDKLDIDTIDIAIVRAIITMSQGLAVEVVAEGVETKEQIELLRELNCHYAQGYFIHKPLSTKEFENVLKKTATTLYK</sequence>
<dbReference type="InterPro" id="IPR029787">
    <property type="entry name" value="Nucleotide_cyclase"/>
</dbReference>
<dbReference type="InterPro" id="IPR013656">
    <property type="entry name" value="PAS_4"/>
</dbReference>
<evidence type="ECO:0000259" key="4">
    <source>
        <dbReference type="PROSITE" id="PS50887"/>
    </source>
</evidence>
<dbReference type="InterPro" id="IPR035965">
    <property type="entry name" value="PAS-like_dom_sf"/>
</dbReference>
<dbReference type="PATRIC" id="fig|997296.3.peg.692"/>
<dbReference type="AlphaFoldDB" id="I3E5Y1"/>
<feature type="domain" description="EAL" evidence="3">
    <location>
        <begin position="714"/>
        <end position="968"/>
    </location>
</feature>
<dbReference type="InterPro" id="IPR013702">
    <property type="entry name" value="FIST_domain_N"/>
</dbReference>
<protein>
    <submittedName>
        <fullName evidence="5">Diguanylate cyclase/phosphodiesterase with PAS/PAC sensor(S)</fullName>
    </submittedName>
</protein>